<dbReference type="Gene3D" id="3.40.50.12780">
    <property type="entry name" value="N-terminal domain of ligase-like"/>
    <property type="match status" value="1"/>
</dbReference>
<keyword evidence="2" id="KW-1185">Reference proteome</keyword>
<sequence length="413" mass="45794">MLPTTLIHHEVPVRAPRNLVERYALRFPWYGRLLDSLGVRHSDRLADLPLMDQATLEHHYYSSDDQPPGTHAFFTSGTSGGRRKRILYGVEDENAYVAQRRALFERFTRGIPAGSTAVADLGTGHAAASARRIFEEMGFTAHDIDFRAPLPEHVAKLNRWQPDVLFTMPMILDRLVRSPEPLRISPRRIMVVGDLAPAAWRANAARHFGLRPEDVMDVFGSIEIGAIAHTDPETGLYHFHDHIIAEVVPPHVLLPDLPERDLPPGDGVLLLTSLTRPNFPALRYVTGDLVSGLRVIEHRGRPVTAFDRVEGRLTGDFKHGERVSSHDLCEAAALVFPGRAFEVVDDGGLRVRVVADHVTPEQVRAFRAAVDAAAPDVATMVASGLVRPIEVEAIRAEAMRSGGAKRRFHLKES</sequence>
<dbReference type="AlphaFoldDB" id="A0A543JR88"/>
<dbReference type="InterPro" id="IPR053158">
    <property type="entry name" value="CapK_Type1_Caps_Biosynth"/>
</dbReference>
<keyword evidence="1" id="KW-0436">Ligase</keyword>
<dbReference type="Proteomes" id="UP000316628">
    <property type="component" value="Unassembled WGS sequence"/>
</dbReference>
<dbReference type="GO" id="GO:0016874">
    <property type="term" value="F:ligase activity"/>
    <property type="evidence" value="ECO:0007669"/>
    <property type="project" value="UniProtKB-KW"/>
</dbReference>
<evidence type="ECO:0000313" key="2">
    <source>
        <dbReference type="Proteomes" id="UP000316628"/>
    </source>
</evidence>
<comment type="caution">
    <text evidence="1">The sequence shown here is derived from an EMBL/GenBank/DDBJ whole genome shotgun (WGS) entry which is preliminary data.</text>
</comment>
<proteinExistence type="predicted"/>
<dbReference type="PANTHER" id="PTHR36932:SF1">
    <property type="entry name" value="CAPSULAR POLYSACCHARIDE BIOSYNTHESIS PROTEIN"/>
    <property type="match status" value="1"/>
</dbReference>
<dbReference type="SUPFAM" id="SSF56801">
    <property type="entry name" value="Acetyl-CoA synthetase-like"/>
    <property type="match status" value="1"/>
</dbReference>
<reference evidence="1 2" key="1">
    <citation type="submission" date="2019-06" db="EMBL/GenBank/DDBJ databases">
        <title>Sequencing the genomes of 1000 actinobacteria strains.</title>
        <authorList>
            <person name="Klenk H.-P."/>
        </authorList>
    </citation>
    <scope>NUCLEOTIDE SEQUENCE [LARGE SCALE GENOMIC DNA]</scope>
    <source>
        <strain evidence="1 2">DSM 45456</strain>
    </source>
</reference>
<dbReference type="PANTHER" id="PTHR36932">
    <property type="entry name" value="CAPSULAR POLYSACCHARIDE BIOSYNTHESIS PROTEIN"/>
    <property type="match status" value="1"/>
</dbReference>
<gene>
    <name evidence="1" type="ORF">FHX81_7839</name>
</gene>
<dbReference type="InterPro" id="IPR042099">
    <property type="entry name" value="ANL_N_sf"/>
</dbReference>
<dbReference type="EMBL" id="VFPP01000001">
    <property type="protein sequence ID" value="TQM85359.1"/>
    <property type="molecule type" value="Genomic_DNA"/>
</dbReference>
<accession>A0A543JR88</accession>
<name>A0A543JR88_9PSEU</name>
<protein>
    <submittedName>
        <fullName evidence="1">Phenylacetate-CoA ligase</fullName>
    </submittedName>
</protein>
<evidence type="ECO:0000313" key="1">
    <source>
        <dbReference type="EMBL" id="TQM85359.1"/>
    </source>
</evidence>
<organism evidence="1 2">
    <name type="scientific">Saccharothrix saharensis</name>
    <dbReference type="NCBI Taxonomy" id="571190"/>
    <lineage>
        <taxon>Bacteria</taxon>
        <taxon>Bacillati</taxon>
        <taxon>Actinomycetota</taxon>
        <taxon>Actinomycetes</taxon>
        <taxon>Pseudonocardiales</taxon>
        <taxon>Pseudonocardiaceae</taxon>
        <taxon>Saccharothrix</taxon>
    </lineage>
</organism>